<evidence type="ECO:0000313" key="2">
    <source>
        <dbReference type="EMBL" id="ORY30810.1"/>
    </source>
</evidence>
<dbReference type="SUPFAM" id="SSF53448">
    <property type="entry name" value="Nucleotide-diphospho-sugar transferases"/>
    <property type="match status" value="1"/>
</dbReference>
<dbReference type="InterPro" id="IPR050587">
    <property type="entry name" value="GNT1/Glycosyltrans_8"/>
</dbReference>
<feature type="compositionally biased region" description="Low complexity" evidence="1">
    <location>
        <begin position="607"/>
        <end position="618"/>
    </location>
</feature>
<gene>
    <name evidence="2" type="ORF">BCR39DRAFT_558491</name>
</gene>
<feature type="region of interest" description="Disordered" evidence="1">
    <location>
        <begin position="466"/>
        <end position="522"/>
    </location>
</feature>
<keyword evidence="2" id="KW-0808">Transferase</keyword>
<organism evidence="2 3">
    <name type="scientific">Naematelia encephala</name>
    <dbReference type="NCBI Taxonomy" id="71784"/>
    <lineage>
        <taxon>Eukaryota</taxon>
        <taxon>Fungi</taxon>
        <taxon>Dikarya</taxon>
        <taxon>Basidiomycota</taxon>
        <taxon>Agaricomycotina</taxon>
        <taxon>Tremellomycetes</taxon>
        <taxon>Tremellales</taxon>
        <taxon>Naemateliaceae</taxon>
        <taxon>Naematelia</taxon>
    </lineage>
</organism>
<comment type="caution">
    <text evidence="2">The sequence shown here is derived from an EMBL/GenBank/DDBJ whole genome shotgun (WGS) entry which is preliminary data.</text>
</comment>
<dbReference type="OrthoDB" id="2014201at2759"/>
<dbReference type="Pfam" id="PF01501">
    <property type="entry name" value="Glyco_transf_8"/>
    <property type="match status" value="1"/>
</dbReference>
<proteinExistence type="predicted"/>
<dbReference type="PANTHER" id="PTHR11183">
    <property type="entry name" value="GLYCOGENIN SUBFAMILY MEMBER"/>
    <property type="match status" value="1"/>
</dbReference>
<dbReference type="Proteomes" id="UP000193986">
    <property type="component" value="Unassembled WGS sequence"/>
</dbReference>
<name>A0A1Y2B8F6_9TREE</name>
<feature type="region of interest" description="Disordered" evidence="1">
    <location>
        <begin position="557"/>
        <end position="830"/>
    </location>
</feature>
<feature type="compositionally biased region" description="Basic and acidic residues" evidence="1">
    <location>
        <begin position="476"/>
        <end position="490"/>
    </location>
</feature>
<dbReference type="EMBL" id="MCFC01000018">
    <property type="protein sequence ID" value="ORY30810.1"/>
    <property type="molecule type" value="Genomic_DNA"/>
</dbReference>
<dbReference type="Gene3D" id="3.90.550.10">
    <property type="entry name" value="Spore Coat Polysaccharide Biosynthesis Protein SpsA, Chain A"/>
    <property type="match status" value="1"/>
</dbReference>
<dbReference type="AlphaFoldDB" id="A0A1Y2B8F6"/>
<feature type="region of interest" description="Disordered" evidence="1">
    <location>
        <begin position="360"/>
        <end position="379"/>
    </location>
</feature>
<dbReference type="InterPro" id="IPR002495">
    <property type="entry name" value="Glyco_trans_8"/>
</dbReference>
<protein>
    <submittedName>
        <fullName evidence="2">Nucleotide-diphospho-sugar transferase</fullName>
    </submittedName>
</protein>
<feature type="compositionally biased region" description="Acidic residues" evidence="1">
    <location>
        <begin position="591"/>
        <end position="606"/>
    </location>
</feature>
<dbReference type="STRING" id="71784.A0A1Y2B8F6"/>
<feature type="compositionally biased region" description="Polar residues" evidence="1">
    <location>
        <begin position="683"/>
        <end position="707"/>
    </location>
</feature>
<dbReference type="FunFam" id="3.90.550.10:FF:000193">
    <property type="entry name" value="Glycogenin glucosyltransferase, putative"/>
    <property type="match status" value="1"/>
</dbReference>
<accession>A0A1Y2B8F6</accession>
<dbReference type="InterPro" id="IPR029044">
    <property type="entry name" value="Nucleotide-diphossugar_trans"/>
</dbReference>
<dbReference type="GO" id="GO:0016757">
    <property type="term" value="F:glycosyltransferase activity"/>
    <property type="evidence" value="ECO:0007669"/>
    <property type="project" value="InterPro"/>
</dbReference>
<evidence type="ECO:0000313" key="3">
    <source>
        <dbReference type="Proteomes" id="UP000193986"/>
    </source>
</evidence>
<evidence type="ECO:0000256" key="1">
    <source>
        <dbReference type="SAM" id="MobiDB-lite"/>
    </source>
</evidence>
<feature type="compositionally biased region" description="Gly residues" evidence="1">
    <location>
        <begin position="821"/>
        <end position="830"/>
    </location>
</feature>
<feature type="compositionally biased region" description="Basic and acidic residues" evidence="1">
    <location>
        <begin position="571"/>
        <end position="589"/>
    </location>
</feature>
<keyword evidence="3" id="KW-1185">Reference proteome</keyword>
<sequence>MSLSNAFVTLLTTPSYLPGALVLLHSLLDLHPAPRDFKTVCLVTPETVDASTIGELRKAGFDLVIGVEPIGSGSQGEDGLKLMGRPDLNFALTKLHLFRLSTLFSTIIYLDADVLPLRPLSHLFTTTTPHVLSACPDTGWPDCFNSGVMVIRPRESDWSGLRNLLQNGEGEEGIYLTGNGSFDGADQGLLNEWFSEEGGGGAWNRLPFTYNVTPSAAYTYAPAYKRYGHKINAVHFIGPHKPWSNLASRPAKAGIPQGKEQTYDYPALIDRWYAVYDRNIRPTAAHSPDIALRFTVPELPAVWNQPATSVPHQPEDRLDLDQLKSANQAGVTAYTAGQYTSLPLEGRVDLVMPKPKPRHTVRFAEPDPEPSALTDVSTCDVGRSAGLTPAGGGPEMATPMNTVYTNAWEATPAQQSSYYSSGPASHAEPEYPTLPENVQHDDWYKQYVGHKPDRSNLHPVFPWETQHHHHRASRVFPRDEGEAPQYREPEPSQNRHAAVSITVQSATPPPRTSSPPAQSRSMADAMATYTNAWDNMPSIQRYVDRISGQPVTRATKDLEAMGLQSVPSTPRLEHGTRRREISADRRSDLSGDGDDEDEGDADDDEPSSPSIGRSSSGSLERPLLPPSSHGNPRYFDRQAQTDPPVVSDAKVQVYPGGGPSPAMRTIELPSNAQRPRPKIPSLPSDTKTIRGYSSSDTARPRYSSSDTALPPPQIITPPSDAFSPPADGATRGVPFPSGGPHHHQHPSFQPPASGPYSIEAKTDSGVPRRGNTSGGGRIWDPSTSLDTRRKETQEVLGRFMKVGFGSTPPEGRAPASPTPGTGTGTGRRPQ</sequence>
<reference evidence="2 3" key="1">
    <citation type="submission" date="2016-07" db="EMBL/GenBank/DDBJ databases">
        <title>Pervasive Adenine N6-methylation of Active Genes in Fungi.</title>
        <authorList>
            <consortium name="DOE Joint Genome Institute"/>
            <person name="Mondo S.J."/>
            <person name="Dannebaum R.O."/>
            <person name="Kuo R.C."/>
            <person name="Labutti K."/>
            <person name="Haridas S."/>
            <person name="Kuo A."/>
            <person name="Salamov A."/>
            <person name="Ahrendt S.R."/>
            <person name="Lipzen A."/>
            <person name="Sullivan W."/>
            <person name="Andreopoulos W.B."/>
            <person name="Clum A."/>
            <person name="Lindquist E."/>
            <person name="Daum C."/>
            <person name="Ramamoorthy G.K."/>
            <person name="Gryganskyi A."/>
            <person name="Culley D."/>
            <person name="Magnuson J.K."/>
            <person name="James T.Y."/>
            <person name="O'Malley M.A."/>
            <person name="Stajich J.E."/>
            <person name="Spatafora J.W."/>
            <person name="Visel A."/>
            <person name="Grigoriev I.V."/>
        </authorList>
    </citation>
    <scope>NUCLEOTIDE SEQUENCE [LARGE SCALE GENOMIC DNA]</scope>
    <source>
        <strain evidence="2 3">68-887.2</strain>
    </source>
</reference>
<dbReference type="InParanoid" id="A0A1Y2B8F6"/>
<dbReference type="CDD" id="cd02537">
    <property type="entry name" value="GT8_Glycogenin"/>
    <property type="match status" value="1"/>
</dbReference>